<protein>
    <recommendedName>
        <fullName evidence="4">Lipoprotein</fullName>
    </recommendedName>
</protein>
<accession>A0ABZ2W864</accession>
<sequence>MKSVIYSLLSLGIILSATGCQSEQHHEKSEKDTQAAHQKKETKSFTKAQRQQLKKDVLDISDQVAKKQGLAVSNRYLSNGSYTNSDFYGLTNNGEIQVIDNKKPGAKHFKIHNLVGVSMYTSNNQTEGYDEAAKQLSNIEGYQPVANMEQPIKKYLFADNGKVYDYAFQSDESVTLSSGFSYKDYNDKDPNLKPNVIFKETKNETLKKQWQKILEKSKDL</sequence>
<gene>
    <name evidence="2" type="ORF">SHJJP9002_000080</name>
</gene>
<feature type="compositionally biased region" description="Basic and acidic residues" evidence="1">
    <location>
        <begin position="24"/>
        <end position="44"/>
    </location>
</feature>
<evidence type="ECO:0000313" key="2">
    <source>
        <dbReference type="EMBL" id="WZG08211.1"/>
    </source>
</evidence>
<evidence type="ECO:0008006" key="4">
    <source>
        <dbReference type="Google" id="ProtNLM"/>
    </source>
</evidence>
<dbReference type="RefSeq" id="WP_069822690.1">
    <property type="nucleotide sequence ID" value="NZ_CP133006.1"/>
</dbReference>
<evidence type="ECO:0000313" key="3">
    <source>
        <dbReference type="Proteomes" id="UP001468345"/>
    </source>
</evidence>
<evidence type="ECO:0000256" key="1">
    <source>
        <dbReference type="SAM" id="MobiDB-lite"/>
    </source>
</evidence>
<name>A0ABZ2W864_9STAP</name>
<keyword evidence="3" id="KW-1185">Reference proteome</keyword>
<dbReference type="Proteomes" id="UP001468345">
    <property type="component" value="Chromosome"/>
</dbReference>
<proteinExistence type="predicted"/>
<dbReference type="EMBL" id="CP133006">
    <property type="protein sequence ID" value="WZG08211.1"/>
    <property type="molecule type" value="Genomic_DNA"/>
</dbReference>
<organism evidence="2 3">
    <name type="scientific">Staphylococcus casei</name>
    <dbReference type="NCBI Taxonomy" id="201828"/>
    <lineage>
        <taxon>Bacteria</taxon>
        <taxon>Bacillati</taxon>
        <taxon>Bacillota</taxon>
        <taxon>Bacilli</taxon>
        <taxon>Bacillales</taxon>
        <taxon>Staphylococcaceae</taxon>
        <taxon>Staphylococcus</taxon>
    </lineage>
</organism>
<reference evidence="2 3" key="1">
    <citation type="journal article" date="2024" name="ISME J.">
        <title>Staphylococcus epidermidis bacteriocin A37 kills natural competitors with a unique mechanism of action.</title>
        <authorList>
            <person name="Puls J.S."/>
            <person name="Winnerling B."/>
            <person name="Power J.J."/>
            <person name="Kruger A.M."/>
            <person name="Brajtenbach D."/>
            <person name="Johnson M."/>
            <person name="Bilici K."/>
            <person name="Camus L."/>
            <person name="Fliesswasser T."/>
            <person name="Schneider T."/>
            <person name="Sahl H.G."/>
            <person name="Ghosal D."/>
            <person name="Kubitscheck U."/>
            <person name="Heilbronner S."/>
            <person name="Grein F."/>
        </authorList>
    </citation>
    <scope>NUCLEOTIDE SEQUENCE [LARGE SCALE GENOMIC DNA]</scope>
    <source>
        <strain evidence="2 3">SCK7</strain>
    </source>
</reference>
<feature type="region of interest" description="Disordered" evidence="1">
    <location>
        <begin position="24"/>
        <end position="46"/>
    </location>
</feature>
<dbReference type="PROSITE" id="PS51257">
    <property type="entry name" value="PROKAR_LIPOPROTEIN"/>
    <property type="match status" value="1"/>
</dbReference>